<evidence type="ECO:0000313" key="4">
    <source>
        <dbReference type="Proteomes" id="UP000317835"/>
    </source>
</evidence>
<evidence type="ECO:0000313" key="3">
    <source>
        <dbReference type="EMBL" id="QDV35874.1"/>
    </source>
</evidence>
<name>A0A518H4V4_9BACT</name>
<evidence type="ECO:0000256" key="1">
    <source>
        <dbReference type="SAM" id="Phobius"/>
    </source>
</evidence>
<evidence type="ECO:0008006" key="5">
    <source>
        <dbReference type="Google" id="ProtNLM"/>
    </source>
</evidence>
<evidence type="ECO:0000256" key="2">
    <source>
        <dbReference type="SAM" id="SignalP"/>
    </source>
</evidence>
<keyword evidence="1" id="KW-0812">Transmembrane</keyword>
<dbReference type="EMBL" id="CP036426">
    <property type="protein sequence ID" value="QDV35874.1"/>
    <property type="molecule type" value="Genomic_DNA"/>
</dbReference>
<dbReference type="KEGG" id="tpla:ElP_37820"/>
<feature type="chain" id="PRO_5021842949" description="Chromosome partition protein Smc" evidence="2">
    <location>
        <begin position="25"/>
        <end position="485"/>
    </location>
</feature>
<protein>
    <recommendedName>
        <fullName evidence="5">Chromosome partition protein Smc</fullName>
    </recommendedName>
</protein>
<reference evidence="3 4" key="1">
    <citation type="submission" date="2019-02" db="EMBL/GenBank/DDBJ databases">
        <title>Deep-cultivation of Planctomycetes and their phenomic and genomic characterization uncovers novel biology.</title>
        <authorList>
            <person name="Wiegand S."/>
            <person name="Jogler M."/>
            <person name="Boedeker C."/>
            <person name="Pinto D."/>
            <person name="Vollmers J."/>
            <person name="Rivas-Marin E."/>
            <person name="Kohn T."/>
            <person name="Peeters S.H."/>
            <person name="Heuer A."/>
            <person name="Rast P."/>
            <person name="Oberbeckmann S."/>
            <person name="Bunk B."/>
            <person name="Jeske O."/>
            <person name="Meyerdierks A."/>
            <person name="Storesund J.E."/>
            <person name="Kallscheuer N."/>
            <person name="Luecker S."/>
            <person name="Lage O.M."/>
            <person name="Pohl T."/>
            <person name="Merkel B.J."/>
            <person name="Hornburger P."/>
            <person name="Mueller R.-W."/>
            <person name="Bruemmer F."/>
            <person name="Labrenz M."/>
            <person name="Spormann A.M."/>
            <person name="Op den Camp H."/>
            <person name="Overmann J."/>
            <person name="Amann R."/>
            <person name="Jetten M.S.M."/>
            <person name="Mascher T."/>
            <person name="Medema M.H."/>
            <person name="Devos D.P."/>
            <person name="Kaster A.-K."/>
            <person name="Ovreas L."/>
            <person name="Rohde M."/>
            <person name="Galperin M.Y."/>
            <person name="Jogler C."/>
        </authorList>
    </citation>
    <scope>NUCLEOTIDE SEQUENCE [LARGE SCALE GENOMIC DNA]</scope>
    <source>
        <strain evidence="3 4">ElP</strain>
    </source>
</reference>
<feature type="transmembrane region" description="Helical" evidence="1">
    <location>
        <begin position="461"/>
        <end position="480"/>
    </location>
</feature>
<sequence length="485" mass="50354" precursor="true">MRRFVFPALGLLELAAASALVALAATLPGGDEVRLGFEGTLRVTAAAEEQVAIARRELRGLRDSGFPERAEALAASARTISGISERSRVDFDALEALRDGLGRAAEGLSALAGAVDPGGLAALGDDLSGAAEVIDDHIVPSALDAADRIESASAPMGQAAGRLADAIGAMPLDLAPLREIRDGIARLDEGLAASEAMLDPGRVAAIGDAAGGAEGVVDEAARLTDRAASYSYPVVELDGLTPRIRNRPFWPRARQVGTDLRRVAAGMEAAGDQADAIARELPAIRASIAESRRGLTSTRGVLDEALERQAEVDRLLAELPGRAAELAEALPRLGIGLSESLRAASRLGALSDSLREARRSIDEAGARWPRVQSGLLGAAEVLRSARDQADLAIRNRSAYESATADLSRLSDLVADGLPALADRLDEEDRTLGAMAGGLGQLDAVLPAYERALIRSLGIGRWLAVLVAATAGLHGCSLIVVGRSGR</sequence>
<dbReference type="AlphaFoldDB" id="A0A518H4V4"/>
<accession>A0A518H4V4</accession>
<dbReference type="Proteomes" id="UP000317835">
    <property type="component" value="Chromosome"/>
</dbReference>
<keyword evidence="2" id="KW-0732">Signal</keyword>
<keyword evidence="1" id="KW-1133">Transmembrane helix</keyword>
<proteinExistence type="predicted"/>
<feature type="signal peptide" evidence="2">
    <location>
        <begin position="1"/>
        <end position="24"/>
    </location>
</feature>
<gene>
    <name evidence="3" type="ORF">ElP_37820</name>
</gene>
<organism evidence="3 4">
    <name type="scientific">Tautonia plasticadhaerens</name>
    <dbReference type="NCBI Taxonomy" id="2527974"/>
    <lineage>
        <taxon>Bacteria</taxon>
        <taxon>Pseudomonadati</taxon>
        <taxon>Planctomycetota</taxon>
        <taxon>Planctomycetia</taxon>
        <taxon>Isosphaerales</taxon>
        <taxon>Isosphaeraceae</taxon>
        <taxon>Tautonia</taxon>
    </lineage>
</organism>
<dbReference type="RefSeq" id="WP_145271760.1">
    <property type="nucleotide sequence ID" value="NZ_CP036426.1"/>
</dbReference>
<keyword evidence="4" id="KW-1185">Reference proteome</keyword>
<keyword evidence="1" id="KW-0472">Membrane</keyword>